<dbReference type="SMART" id="SM00020">
    <property type="entry name" value="Tryp_SPc"/>
    <property type="match status" value="1"/>
</dbReference>
<protein>
    <submittedName>
        <fullName evidence="4">Serine protease</fullName>
    </submittedName>
</protein>
<proteinExistence type="inferred from homology"/>
<dbReference type="RefSeq" id="WP_131903393.1">
    <property type="nucleotide sequence ID" value="NZ_SMKU01000521.1"/>
</dbReference>
<dbReference type="Proteomes" id="UP000294513">
    <property type="component" value="Unassembled WGS sequence"/>
</dbReference>
<organism evidence="4 5">
    <name type="scientific">Actinomadura rubrisoli</name>
    <dbReference type="NCBI Taxonomy" id="2530368"/>
    <lineage>
        <taxon>Bacteria</taxon>
        <taxon>Bacillati</taxon>
        <taxon>Actinomycetota</taxon>
        <taxon>Actinomycetes</taxon>
        <taxon>Streptosporangiales</taxon>
        <taxon>Thermomonosporaceae</taxon>
        <taxon>Actinomadura</taxon>
    </lineage>
</organism>
<dbReference type="InterPro" id="IPR043504">
    <property type="entry name" value="Peptidase_S1_PA_chymotrypsin"/>
</dbReference>
<sequence length="225" mass="22241">ASEPPPPPPPTGIVGGVPASETYTFMASLQDLSGNHSCGGSLVAARWVVTAEHCGTPARVRVGTTTYNSGGEVHLVASRQALDGDIALLQLATPAISKPVPIAAGAPVGSATRIIGWGQTCPTQGCGGLPVGLRQLDTSIIADESCSDITGETELCVQGGGGKGACYGDSGGPAVTGGPGSWQLAGATSRGTAASCGVSPAIYTDVTAYRAQILQIIGSGAAARR</sequence>
<accession>A0A4R4ZX85</accession>
<dbReference type="PANTHER" id="PTHR24276:SF98">
    <property type="entry name" value="FI18310P1-RELATED"/>
    <property type="match status" value="1"/>
</dbReference>
<dbReference type="AlphaFoldDB" id="A0A4R4ZX85"/>
<dbReference type="PROSITE" id="PS50240">
    <property type="entry name" value="TRYPSIN_DOM"/>
    <property type="match status" value="1"/>
</dbReference>
<dbReference type="InterPro" id="IPR001254">
    <property type="entry name" value="Trypsin_dom"/>
</dbReference>
<name>A0A4R4ZX85_9ACTN</name>
<keyword evidence="2" id="KW-1015">Disulfide bond</keyword>
<dbReference type="GO" id="GO:0006508">
    <property type="term" value="P:proteolysis"/>
    <property type="evidence" value="ECO:0007669"/>
    <property type="project" value="UniProtKB-KW"/>
</dbReference>
<dbReference type="Pfam" id="PF00089">
    <property type="entry name" value="Trypsin"/>
    <property type="match status" value="1"/>
</dbReference>
<evidence type="ECO:0000256" key="1">
    <source>
        <dbReference type="ARBA" id="ARBA00007664"/>
    </source>
</evidence>
<dbReference type="Gene3D" id="2.40.10.10">
    <property type="entry name" value="Trypsin-like serine proteases"/>
    <property type="match status" value="2"/>
</dbReference>
<evidence type="ECO:0000313" key="5">
    <source>
        <dbReference type="Proteomes" id="UP000294513"/>
    </source>
</evidence>
<dbReference type="InterPro" id="IPR001314">
    <property type="entry name" value="Peptidase_S1A"/>
</dbReference>
<keyword evidence="4" id="KW-0645">Protease</keyword>
<evidence type="ECO:0000256" key="2">
    <source>
        <dbReference type="ARBA" id="ARBA00023157"/>
    </source>
</evidence>
<dbReference type="CDD" id="cd00190">
    <property type="entry name" value="Tryp_SPc"/>
    <property type="match status" value="1"/>
</dbReference>
<keyword evidence="4" id="KW-0378">Hydrolase</keyword>
<dbReference type="PANTHER" id="PTHR24276">
    <property type="entry name" value="POLYSERASE-RELATED"/>
    <property type="match status" value="1"/>
</dbReference>
<dbReference type="SUPFAM" id="SSF50494">
    <property type="entry name" value="Trypsin-like serine proteases"/>
    <property type="match status" value="1"/>
</dbReference>
<keyword evidence="5" id="KW-1185">Reference proteome</keyword>
<feature type="domain" description="Peptidase S1" evidence="3">
    <location>
        <begin position="13"/>
        <end position="218"/>
    </location>
</feature>
<evidence type="ECO:0000259" key="3">
    <source>
        <dbReference type="PROSITE" id="PS50240"/>
    </source>
</evidence>
<comment type="caution">
    <text evidence="4">The sequence shown here is derived from an EMBL/GenBank/DDBJ whole genome shotgun (WGS) entry which is preliminary data.</text>
</comment>
<gene>
    <name evidence="4" type="ORF">E1298_44425</name>
</gene>
<dbReference type="EMBL" id="SMKU01000521">
    <property type="protein sequence ID" value="TDD62759.1"/>
    <property type="molecule type" value="Genomic_DNA"/>
</dbReference>
<dbReference type="PRINTS" id="PR00722">
    <property type="entry name" value="CHYMOTRYPSIN"/>
</dbReference>
<reference evidence="4 5" key="1">
    <citation type="submission" date="2019-03" db="EMBL/GenBank/DDBJ databases">
        <title>Draft genome sequences of novel Actinobacteria.</title>
        <authorList>
            <person name="Sahin N."/>
            <person name="Ay H."/>
            <person name="Saygin H."/>
        </authorList>
    </citation>
    <scope>NUCLEOTIDE SEQUENCE [LARGE SCALE GENOMIC DNA]</scope>
    <source>
        <strain evidence="4 5">H3C3</strain>
    </source>
</reference>
<evidence type="ECO:0000313" key="4">
    <source>
        <dbReference type="EMBL" id="TDD62759.1"/>
    </source>
</evidence>
<feature type="non-terminal residue" evidence="4">
    <location>
        <position position="1"/>
    </location>
</feature>
<dbReference type="GO" id="GO:0004252">
    <property type="term" value="F:serine-type endopeptidase activity"/>
    <property type="evidence" value="ECO:0007669"/>
    <property type="project" value="InterPro"/>
</dbReference>
<dbReference type="InterPro" id="IPR050430">
    <property type="entry name" value="Peptidase_S1"/>
</dbReference>
<comment type="similarity">
    <text evidence="1">Belongs to the peptidase S1 family.</text>
</comment>
<dbReference type="InterPro" id="IPR009003">
    <property type="entry name" value="Peptidase_S1_PA"/>
</dbReference>
<dbReference type="OrthoDB" id="3657335at2"/>